<keyword evidence="2" id="KW-1185">Reference proteome</keyword>
<dbReference type="EMBL" id="LQPJ01000116">
    <property type="protein sequence ID" value="ORW21990.1"/>
    <property type="molecule type" value="Genomic_DNA"/>
</dbReference>
<comment type="caution">
    <text evidence="1">The sequence shown here is derived from an EMBL/GenBank/DDBJ whole genome shotgun (WGS) entry which is preliminary data.</text>
</comment>
<proteinExistence type="predicted"/>
<gene>
    <name evidence="1" type="ORF">AWC19_13660</name>
</gene>
<reference evidence="1 2" key="1">
    <citation type="submission" date="2016-01" db="EMBL/GenBank/DDBJ databases">
        <title>The new phylogeny of the genus Mycobacterium.</title>
        <authorList>
            <person name="Tarcisio F."/>
            <person name="Conor M."/>
            <person name="Antonella G."/>
            <person name="Elisabetta G."/>
            <person name="Giulia F.S."/>
            <person name="Sara T."/>
            <person name="Anna F."/>
            <person name="Clotilde B."/>
            <person name="Roberto B."/>
            <person name="Veronica D.S."/>
            <person name="Fabio R."/>
            <person name="Monica P."/>
            <person name="Olivier J."/>
            <person name="Enrico T."/>
            <person name="Nicola S."/>
        </authorList>
    </citation>
    <scope>NUCLEOTIDE SEQUENCE [LARGE SCALE GENOMIC DNA]</scope>
    <source>
        <strain evidence="1 2">DSM 44572</strain>
    </source>
</reference>
<sequence length="182" mass="20291">MDPWIFASNAFDYQHLRVLHNSPIDSDASTMEIHEHTIDSGFVMKNEHGGEINFSHITMFGTNAIVSHGKRGGHLLQHIGAGTPMGSKGTKFFLLITTPAAGVDGRKSSDVEHDLDLLQKMHTQLFNEDVPVLNSIRPGRNMFVKSDQILARYFRYARGYPTTTLRELDRENNARGPAVTAT</sequence>
<protein>
    <recommendedName>
        <fullName evidence="3">Vanillate O-demethylase oxygenase-like C-terminal catalytic domain-containing protein</fullName>
    </recommendedName>
</protein>
<dbReference type="Proteomes" id="UP000193529">
    <property type="component" value="Unassembled WGS sequence"/>
</dbReference>
<evidence type="ECO:0000313" key="1">
    <source>
        <dbReference type="EMBL" id="ORW21990.1"/>
    </source>
</evidence>
<evidence type="ECO:0008006" key="3">
    <source>
        <dbReference type="Google" id="ProtNLM"/>
    </source>
</evidence>
<evidence type="ECO:0000313" key="2">
    <source>
        <dbReference type="Proteomes" id="UP000193529"/>
    </source>
</evidence>
<accession>A0A1X1ZFD7</accession>
<organism evidence="1 2">
    <name type="scientific">Mycobacterium palustre</name>
    <dbReference type="NCBI Taxonomy" id="153971"/>
    <lineage>
        <taxon>Bacteria</taxon>
        <taxon>Bacillati</taxon>
        <taxon>Actinomycetota</taxon>
        <taxon>Actinomycetes</taxon>
        <taxon>Mycobacteriales</taxon>
        <taxon>Mycobacteriaceae</taxon>
        <taxon>Mycobacterium</taxon>
        <taxon>Mycobacterium simiae complex</taxon>
    </lineage>
</organism>
<dbReference type="AlphaFoldDB" id="A0A1X1ZFD7"/>
<name>A0A1X1ZFD7_9MYCO</name>
<dbReference type="Gene3D" id="3.90.380.10">
    <property type="entry name" value="Naphthalene 1,2-dioxygenase Alpha Subunit, Chain A, domain 1"/>
    <property type="match status" value="1"/>
</dbReference>